<dbReference type="InterPro" id="IPR036388">
    <property type="entry name" value="WH-like_DNA-bd_sf"/>
</dbReference>
<dbReference type="AlphaFoldDB" id="A0A7X3ME45"/>
<dbReference type="PANTHER" id="PTHR48111:SF40">
    <property type="entry name" value="PHOSPHATE REGULON TRANSCRIPTIONAL REGULATORY PROTEIN PHOB"/>
    <property type="match status" value="1"/>
</dbReference>
<dbReference type="SMART" id="SM00862">
    <property type="entry name" value="Trans_reg_C"/>
    <property type="match status" value="1"/>
</dbReference>
<keyword evidence="1" id="KW-0597">Phosphoprotein</keyword>
<dbReference type="FunFam" id="1.10.10.10:FF:000018">
    <property type="entry name" value="DNA-binding response regulator ResD"/>
    <property type="match status" value="1"/>
</dbReference>
<proteinExistence type="predicted"/>
<dbReference type="RefSeq" id="WP_159749935.1">
    <property type="nucleotide sequence ID" value="NZ_WUQX01000001.1"/>
</dbReference>
<protein>
    <submittedName>
        <fullName evidence="6">Transcriptional regulator</fullName>
    </submittedName>
</protein>
<keyword evidence="7" id="KW-1185">Reference proteome</keyword>
<keyword evidence="2" id="KW-0902">Two-component regulatory system</keyword>
<evidence type="ECO:0000256" key="3">
    <source>
        <dbReference type="ARBA" id="ARBA00023125"/>
    </source>
</evidence>
<evidence type="ECO:0000256" key="4">
    <source>
        <dbReference type="PROSITE-ProRule" id="PRU01091"/>
    </source>
</evidence>
<dbReference type="Proteomes" id="UP000460412">
    <property type="component" value="Unassembled WGS sequence"/>
</dbReference>
<evidence type="ECO:0000313" key="7">
    <source>
        <dbReference type="Proteomes" id="UP000460412"/>
    </source>
</evidence>
<evidence type="ECO:0000256" key="1">
    <source>
        <dbReference type="ARBA" id="ARBA00022553"/>
    </source>
</evidence>
<dbReference type="PANTHER" id="PTHR48111">
    <property type="entry name" value="REGULATOR OF RPOS"/>
    <property type="match status" value="1"/>
</dbReference>
<dbReference type="GO" id="GO:0006355">
    <property type="term" value="P:regulation of DNA-templated transcription"/>
    <property type="evidence" value="ECO:0007669"/>
    <property type="project" value="InterPro"/>
</dbReference>
<evidence type="ECO:0000259" key="5">
    <source>
        <dbReference type="PROSITE" id="PS51755"/>
    </source>
</evidence>
<dbReference type="InterPro" id="IPR016032">
    <property type="entry name" value="Sig_transdc_resp-reg_C-effctor"/>
</dbReference>
<evidence type="ECO:0000313" key="6">
    <source>
        <dbReference type="EMBL" id="MXP74597.1"/>
    </source>
</evidence>
<dbReference type="PROSITE" id="PS51755">
    <property type="entry name" value="OMPR_PHOB"/>
    <property type="match status" value="1"/>
</dbReference>
<gene>
    <name evidence="6" type="ORF">GN277_04145</name>
</gene>
<dbReference type="GO" id="GO:0000976">
    <property type="term" value="F:transcription cis-regulatory region binding"/>
    <property type="evidence" value="ECO:0007669"/>
    <property type="project" value="TreeGrafter"/>
</dbReference>
<dbReference type="Pfam" id="PF00486">
    <property type="entry name" value="Trans_reg_C"/>
    <property type="match status" value="1"/>
</dbReference>
<sequence>MKNVDEGFLSKLQHLMNEYGYQLPMETEKDTLLSFDGLKLVPENYQVFRNGTEIVLTGKEFEILMLLVQNRGRVFSKEQIYDAVWNNEYVFDERNMTAYINKIRRKIEPDPAHPRYIITVWGVGYKFSERTK</sequence>
<accession>A0A7X3ME45</accession>
<feature type="domain" description="OmpR/PhoB-type" evidence="5">
    <location>
        <begin position="30"/>
        <end position="129"/>
    </location>
</feature>
<dbReference type="SUPFAM" id="SSF46894">
    <property type="entry name" value="C-terminal effector domain of the bipartite response regulators"/>
    <property type="match status" value="1"/>
</dbReference>
<comment type="caution">
    <text evidence="6">The sequence shown here is derived from an EMBL/GenBank/DDBJ whole genome shotgun (WGS) entry which is preliminary data.</text>
</comment>
<reference evidence="6 7" key="1">
    <citation type="submission" date="2019-12" db="EMBL/GenBank/DDBJ databases">
        <title>Sporaefaciens musculi gen. nov., sp. nov., a novel bacterium isolated from the caecum of an obese mouse.</title>
        <authorList>
            <person name="Rasmussen T.S."/>
            <person name="Streidl T."/>
            <person name="Hitch T.C.A."/>
            <person name="Wortmann E."/>
            <person name="Deptula P."/>
            <person name="Hansen M."/>
            <person name="Nielsen D.S."/>
            <person name="Clavel T."/>
            <person name="Vogensen F.K."/>
        </authorList>
    </citation>
    <scope>NUCLEOTIDE SEQUENCE [LARGE SCALE GENOMIC DNA]</scope>
    <source>
        <strain evidence="6 7">WCA-9-b2</strain>
    </source>
</reference>
<dbReference type="GO" id="GO:0032993">
    <property type="term" value="C:protein-DNA complex"/>
    <property type="evidence" value="ECO:0007669"/>
    <property type="project" value="TreeGrafter"/>
</dbReference>
<keyword evidence="3 4" id="KW-0238">DNA-binding</keyword>
<dbReference type="InterPro" id="IPR039420">
    <property type="entry name" value="WalR-like"/>
</dbReference>
<dbReference type="GO" id="GO:0005829">
    <property type="term" value="C:cytosol"/>
    <property type="evidence" value="ECO:0007669"/>
    <property type="project" value="TreeGrafter"/>
</dbReference>
<dbReference type="CDD" id="cd00383">
    <property type="entry name" value="trans_reg_C"/>
    <property type="match status" value="1"/>
</dbReference>
<organism evidence="6 7">
    <name type="scientific">Sporofaciens musculi</name>
    <dbReference type="NCBI Taxonomy" id="2681861"/>
    <lineage>
        <taxon>Bacteria</taxon>
        <taxon>Bacillati</taxon>
        <taxon>Bacillota</taxon>
        <taxon>Clostridia</taxon>
        <taxon>Lachnospirales</taxon>
        <taxon>Lachnospiraceae</taxon>
        <taxon>Sporofaciens</taxon>
    </lineage>
</organism>
<dbReference type="EMBL" id="WUQX01000001">
    <property type="protein sequence ID" value="MXP74597.1"/>
    <property type="molecule type" value="Genomic_DNA"/>
</dbReference>
<dbReference type="Gene3D" id="1.10.10.10">
    <property type="entry name" value="Winged helix-like DNA-binding domain superfamily/Winged helix DNA-binding domain"/>
    <property type="match status" value="1"/>
</dbReference>
<name>A0A7X3ME45_9FIRM</name>
<dbReference type="GO" id="GO:0000156">
    <property type="term" value="F:phosphorelay response regulator activity"/>
    <property type="evidence" value="ECO:0007669"/>
    <property type="project" value="TreeGrafter"/>
</dbReference>
<feature type="DNA-binding region" description="OmpR/PhoB-type" evidence="4">
    <location>
        <begin position="30"/>
        <end position="129"/>
    </location>
</feature>
<dbReference type="InterPro" id="IPR001867">
    <property type="entry name" value="OmpR/PhoB-type_DNA-bd"/>
</dbReference>
<evidence type="ECO:0000256" key="2">
    <source>
        <dbReference type="ARBA" id="ARBA00023012"/>
    </source>
</evidence>